<proteinExistence type="predicted"/>
<dbReference type="SMART" id="SM00448">
    <property type="entry name" value="REC"/>
    <property type="match status" value="1"/>
</dbReference>
<dbReference type="PANTHER" id="PTHR45339:SF5">
    <property type="entry name" value="HISTIDINE KINASE"/>
    <property type="match status" value="1"/>
</dbReference>
<evidence type="ECO:0000256" key="2">
    <source>
        <dbReference type="PROSITE-ProRule" id="PRU00169"/>
    </source>
</evidence>
<evidence type="ECO:0000256" key="1">
    <source>
        <dbReference type="ARBA" id="ARBA00022553"/>
    </source>
</evidence>
<accession>A0ABW4N0S5</accession>
<evidence type="ECO:0000259" key="3">
    <source>
        <dbReference type="PROSITE" id="PS50110"/>
    </source>
</evidence>
<protein>
    <submittedName>
        <fullName evidence="4">Response regulator</fullName>
    </submittedName>
</protein>
<evidence type="ECO:0000313" key="4">
    <source>
        <dbReference type="EMBL" id="MFD1783427.1"/>
    </source>
</evidence>
<dbReference type="PANTHER" id="PTHR45339">
    <property type="entry name" value="HYBRID SIGNAL TRANSDUCTION HISTIDINE KINASE J"/>
    <property type="match status" value="1"/>
</dbReference>
<feature type="domain" description="Response regulatory" evidence="3">
    <location>
        <begin position="4"/>
        <end position="121"/>
    </location>
</feature>
<dbReference type="Proteomes" id="UP001597237">
    <property type="component" value="Unassembled WGS sequence"/>
</dbReference>
<dbReference type="SUPFAM" id="SSF52172">
    <property type="entry name" value="CheY-like"/>
    <property type="match status" value="1"/>
</dbReference>
<feature type="modified residue" description="4-aspartylphosphate" evidence="2">
    <location>
        <position position="53"/>
    </location>
</feature>
<gene>
    <name evidence="4" type="ORF">ACFSC0_08485</name>
</gene>
<dbReference type="EMBL" id="JBHUEY010000001">
    <property type="protein sequence ID" value="MFD1783427.1"/>
    <property type="molecule type" value="Genomic_DNA"/>
</dbReference>
<dbReference type="InterPro" id="IPR011006">
    <property type="entry name" value="CheY-like_superfamily"/>
</dbReference>
<comment type="caution">
    <text evidence="4">The sequence shown here is derived from an EMBL/GenBank/DDBJ whole genome shotgun (WGS) entry which is preliminary data.</text>
</comment>
<keyword evidence="5" id="KW-1185">Reference proteome</keyword>
<organism evidence="4 5">
    <name type="scientific">Phenylobacterium terrae</name>
    <dbReference type="NCBI Taxonomy" id="2665495"/>
    <lineage>
        <taxon>Bacteria</taxon>
        <taxon>Pseudomonadati</taxon>
        <taxon>Pseudomonadota</taxon>
        <taxon>Alphaproteobacteria</taxon>
        <taxon>Caulobacterales</taxon>
        <taxon>Caulobacteraceae</taxon>
        <taxon>Phenylobacterium</taxon>
    </lineage>
</organism>
<dbReference type="RefSeq" id="WP_377284030.1">
    <property type="nucleotide sequence ID" value="NZ_JBHRSI010000010.1"/>
</dbReference>
<dbReference type="PROSITE" id="PS50110">
    <property type="entry name" value="RESPONSE_REGULATORY"/>
    <property type="match status" value="1"/>
</dbReference>
<sequence length="150" mass="16406">MDLRILIVDDEPANRQVLEQALTAFGHRAAVAEDGPVALELLARSRFDAVLLDLHMPLMSGLEVLRRFRAARGPNRETPAACVTADVLTRRPDAYLDLGFQAFLAKPVQIAKLAAVIDKITASSIAEQRRLRTAAKLTALQRRMGALPLA</sequence>
<dbReference type="InterPro" id="IPR001789">
    <property type="entry name" value="Sig_transdc_resp-reg_receiver"/>
</dbReference>
<evidence type="ECO:0000313" key="5">
    <source>
        <dbReference type="Proteomes" id="UP001597237"/>
    </source>
</evidence>
<reference evidence="5" key="1">
    <citation type="journal article" date="2019" name="Int. J. Syst. Evol. Microbiol.">
        <title>The Global Catalogue of Microorganisms (GCM) 10K type strain sequencing project: providing services to taxonomists for standard genome sequencing and annotation.</title>
        <authorList>
            <consortium name="The Broad Institute Genomics Platform"/>
            <consortium name="The Broad Institute Genome Sequencing Center for Infectious Disease"/>
            <person name="Wu L."/>
            <person name="Ma J."/>
        </authorList>
    </citation>
    <scope>NUCLEOTIDE SEQUENCE [LARGE SCALE GENOMIC DNA]</scope>
    <source>
        <strain evidence="5">DFY28</strain>
    </source>
</reference>
<dbReference type="Gene3D" id="3.40.50.2300">
    <property type="match status" value="1"/>
</dbReference>
<keyword evidence="1 2" id="KW-0597">Phosphoprotein</keyword>
<name>A0ABW4N0S5_9CAUL</name>
<dbReference type="CDD" id="cd17546">
    <property type="entry name" value="REC_hyHK_CKI1_RcsC-like"/>
    <property type="match status" value="1"/>
</dbReference>
<dbReference type="Pfam" id="PF00072">
    <property type="entry name" value="Response_reg"/>
    <property type="match status" value="1"/>
</dbReference>